<feature type="signal peptide" evidence="2">
    <location>
        <begin position="1"/>
        <end position="21"/>
    </location>
</feature>
<feature type="region of interest" description="Disordered" evidence="1">
    <location>
        <begin position="766"/>
        <end position="803"/>
    </location>
</feature>
<dbReference type="PhylomeDB" id="E9G8C0"/>
<evidence type="ECO:0000259" key="3">
    <source>
        <dbReference type="Pfam" id="PF15950"/>
    </source>
</evidence>
<dbReference type="AlphaFoldDB" id="E9G8C0"/>
<keyword evidence="2" id="KW-0732">Signal</keyword>
<feature type="compositionally biased region" description="Polar residues" evidence="1">
    <location>
        <begin position="535"/>
        <end position="545"/>
    </location>
</feature>
<dbReference type="EMBL" id="GL732535">
    <property type="protein sequence ID" value="EFX83951.1"/>
    <property type="molecule type" value="Genomic_DNA"/>
</dbReference>
<reference evidence="4 5" key="1">
    <citation type="journal article" date="2011" name="Science">
        <title>The ecoresponsive genome of Daphnia pulex.</title>
        <authorList>
            <person name="Colbourne J.K."/>
            <person name="Pfrender M.E."/>
            <person name="Gilbert D."/>
            <person name="Thomas W.K."/>
            <person name="Tucker A."/>
            <person name="Oakley T.H."/>
            <person name="Tokishita S."/>
            <person name="Aerts A."/>
            <person name="Arnold G.J."/>
            <person name="Basu M.K."/>
            <person name="Bauer D.J."/>
            <person name="Caceres C.E."/>
            <person name="Carmel L."/>
            <person name="Casola C."/>
            <person name="Choi J.H."/>
            <person name="Detter J.C."/>
            <person name="Dong Q."/>
            <person name="Dusheyko S."/>
            <person name="Eads B.D."/>
            <person name="Frohlich T."/>
            <person name="Geiler-Samerotte K.A."/>
            <person name="Gerlach D."/>
            <person name="Hatcher P."/>
            <person name="Jogdeo S."/>
            <person name="Krijgsveld J."/>
            <person name="Kriventseva E.V."/>
            <person name="Kultz D."/>
            <person name="Laforsch C."/>
            <person name="Lindquist E."/>
            <person name="Lopez J."/>
            <person name="Manak J.R."/>
            <person name="Muller J."/>
            <person name="Pangilinan J."/>
            <person name="Patwardhan R.P."/>
            <person name="Pitluck S."/>
            <person name="Pritham E.J."/>
            <person name="Rechtsteiner A."/>
            <person name="Rho M."/>
            <person name="Rogozin I.B."/>
            <person name="Sakarya O."/>
            <person name="Salamov A."/>
            <person name="Schaack S."/>
            <person name="Shapiro H."/>
            <person name="Shiga Y."/>
            <person name="Skalitzky C."/>
            <person name="Smith Z."/>
            <person name="Souvorov A."/>
            <person name="Sung W."/>
            <person name="Tang Z."/>
            <person name="Tsuchiya D."/>
            <person name="Tu H."/>
            <person name="Vos H."/>
            <person name="Wang M."/>
            <person name="Wolf Y.I."/>
            <person name="Yamagata H."/>
            <person name="Yamada T."/>
            <person name="Ye Y."/>
            <person name="Shaw J.R."/>
            <person name="Andrews J."/>
            <person name="Crease T.J."/>
            <person name="Tang H."/>
            <person name="Lucas S.M."/>
            <person name="Robertson H.M."/>
            <person name="Bork P."/>
            <person name="Koonin E.V."/>
            <person name="Zdobnov E.M."/>
            <person name="Grigoriev I.V."/>
            <person name="Lynch M."/>
            <person name="Boore J.L."/>
        </authorList>
    </citation>
    <scope>NUCLEOTIDE SEQUENCE [LARGE SCALE GENOMIC DNA]</scope>
</reference>
<proteinExistence type="predicted"/>
<dbReference type="KEGG" id="dpx:DAPPUDRAFT_99801"/>
<dbReference type="STRING" id="6669.E9G8C0"/>
<evidence type="ECO:0000313" key="4">
    <source>
        <dbReference type="EMBL" id="EFX83951.1"/>
    </source>
</evidence>
<feature type="compositionally biased region" description="Polar residues" evidence="1">
    <location>
        <begin position="424"/>
        <end position="436"/>
    </location>
</feature>
<sequence>MAVYNFLLLLLLLLLRRGVKRHTYHFVTWSTAAQWRVPRKERALAASNAAIVNDNGSAGRQVAPTSTKTVYGFLDFTTIVSDTMMIFKPSKSGGNKARNAFASPRTASVVLNKFNKPGPVNGHRAKVEASQPVPLESSATVQLSEERDDDEQSRGRSGNGRFKPSRPRQTTTPSNVHIEGSLVNFEDPSGSSQSTPRGKAALTERLKVPRRQTISLEGKGPDPVVPSYSVIKSHVDVSSRVDIHIGGLPKVQSGSSAGSRFLPKQVEVRMEVNLSPPTKKSATTTTAASLPAGQSLVSKTVGTRIQNGMTTIHETSVIGTTIDGQYAHFVQSTSTVFQEPTATVDALPPGRSGSVEVVTDKAMTVSVAKPKITKPGSGPSKPMTEAEDKAHFASLPSLESLFESVSGPVTTKPEEELPKAEPQVSRQNIPTVSIQEEVTPPAVQHKSHSSPPVVPRPSNSLNLERRAGLASSPRLRDATPRPQRPDEQRWRYSPTPKPKVAIQRTSNASGSRFRERLANPGSNSQPSRDSEAEELSSSVSQNYQEPESPDPTEVITLRVQSVTPEGYSNLYYEIATIKSPYIMRLGAVRNTRFVTLTRSYTRLITPTPPPASVATLMDDSDYSLPEYEPEALLEPSQPLPDPENILATTTPYEQILKESSDTATLPAIIVAATEVTNDYTMQTVTETFSTTELMLKTSILPYQRAGTTSHMTLTQSYYITRVVVAVKTVPPEDLYQFIPSKKLTDISTNLQEAGSEHNVRLLPGELEFSENDEYSDQEDDGHRNEKRVPAPQDYPTDSDLSSIGQEFDLSSVDRPSAQVDLEPSLVDPAGEFTTRAGTPPLPNSFQQLEPSINVPQQFPTGQETPMLSPEQLQQLALFRYMNPYAAAGLPFGYPGLPGYGGANGGGQPQVITTSKPVVRTLDVIRTETVPIWNGVTTIYSTITRTKGTTVVTETEYGTQTIAAPLNPLFPGQQYTIVSSPVVTEVTTTSTELRIYRIIFRAQTTYTTVTSTTVFPTMVTTYVSSTVAIQPTAFPAGLFPGSYPYAAFG</sequence>
<evidence type="ECO:0000313" key="5">
    <source>
        <dbReference type="Proteomes" id="UP000000305"/>
    </source>
</evidence>
<feature type="region of interest" description="Disordered" evidence="1">
    <location>
        <begin position="369"/>
        <end position="389"/>
    </location>
</feature>
<gene>
    <name evidence="4" type="ORF">DAPPUDRAFT_99801</name>
</gene>
<dbReference type="HOGENOM" id="CLU_005665_0_0_1"/>
<protein>
    <recommendedName>
        <fullName evidence="3">DUF4758 domain-containing protein</fullName>
    </recommendedName>
</protein>
<dbReference type="FunCoup" id="E9G8C0">
    <property type="interactions" value="7"/>
</dbReference>
<dbReference type="PANTHER" id="PTHR39072:SF3">
    <property type="entry name" value="RE48511P"/>
    <property type="match status" value="1"/>
</dbReference>
<dbReference type="InterPro" id="IPR031866">
    <property type="entry name" value="DUF4758"/>
</dbReference>
<organism evidence="4 5">
    <name type="scientific">Daphnia pulex</name>
    <name type="common">Water flea</name>
    <dbReference type="NCBI Taxonomy" id="6669"/>
    <lineage>
        <taxon>Eukaryota</taxon>
        <taxon>Metazoa</taxon>
        <taxon>Ecdysozoa</taxon>
        <taxon>Arthropoda</taxon>
        <taxon>Crustacea</taxon>
        <taxon>Branchiopoda</taxon>
        <taxon>Diplostraca</taxon>
        <taxon>Cladocera</taxon>
        <taxon>Anomopoda</taxon>
        <taxon>Daphniidae</taxon>
        <taxon>Daphnia</taxon>
    </lineage>
</organism>
<feature type="compositionally biased region" description="Basic and acidic residues" evidence="1">
    <location>
        <begin position="474"/>
        <end position="490"/>
    </location>
</feature>
<accession>E9G8C0</accession>
<keyword evidence="5" id="KW-1185">Reference proteome</keyword>
<feature type="domain" description="DUF4758" evidence="3">
    <location>
        <begin position="277"/>
        <end position="334"/>
    </location>
</feature>
<evidence type="ECO:0000256" key="1">
    <source>
        <dbReference type="SAM" id="MobiDB-lite"/>
    </source>
</evidence>
<dbReference type="eggNOG" id="ENOG502QQUY">
    <property type="taxonomic scope" value="Eukaryota"/>
</dbReference>
<evidence type="ECO:0000256" key="2">
    <source>
        <dbReference type="SAM" id="SignalP"/>
    </source>
</evidence>
<feature type="region of interest" description="Disordered" evidence="1">
    <location>
        <begin position="405"/>
        <end position="552"/>
    </location>
</feature>
<dbReference type="OMA" id="ESFFIMK"/>
<dbReference type="InParanoid" id="E9G8C0"/>
<dbReference type="Pfam" id="PF15950">
    <property type="entry name" value="DUF4758"/>
    <property type="match status" value="1"/>
</dbReference>
<dbReference type="PANTHER" id="PTHR39072">
    <property type="entry name" value="RE48511P"/>
    <property type="match status" value="1"/>
</dbReference>
<feature type="compositionally biased region" description="Acidic residues" evidence="1">
    <location>
        <begin position="767"/>
        <end position="779"/>
    </location>
</feature>
<name>E9G8C0_DAPPU</name>
<feature type="region of interest" description="Disordered" evidence="1">
    <location>
        <begin position="112"/>
        <end position="220"/>
    </location>
</feature>
<dbReference type="Proteomes" id="UP000000305">
    <property type="component" value="Unassembled WGS sequence"/>
</dbReference>
<feature type="chain" id="PRO_5003240958" description="DUF4758 domain-containing protein" evidence="2">
    <location>
        <begin position="22"/>
        <end position="1048"/>
    </location>
</feature>
<dbReference type="OrthoDB" id="6430068at2759"/>